<keyword evidence="1" id="KW-0805">Transcription regulation</keyword>
<evidence type="ECO:0000313" key="6">
    <source>
        <dbReference type="EMBL" id="MFC7269526.1"/>
    </source>
</evidence>
<proteinExistence type="predicted"/>
<feature type="DNA-binding region" description="H-T-H motif" evidence="4">
    <location>
        <begin position="31"/>
        <end position="50"/>
    </location>
</feature>
<comment type="caution">
    <text evidence="6">The sequence shown here is derived from an EMBL/GenBank/DDBJ whole genome shotgun (WGS) entry which is preliminary data.</text>
</comment>
<dbReference type="PANTHER" id="PTHR30055">
    <property type="entry name" value="HTH-TYPE TRANSCRIPTIONAL REGULATOR RUTR"/>
    <property type="match status" value="1"/>
</dbReference>
<dbReference type="PANTHER" id="PTHR30055:SF234">
    <property type="entry name" value="HTH-TYPE TRANSCRIPTIONAL REGULATOR BETI"/>
    <property type="match status" value="1"/>
</dbReference>
<dbReference type="Proteomes" id="UP001596507">
    <property type="component" value="Unassembled WGS sequence"/>
</dbReference>
<name>A0ABW2HG13_9MICO</name>
<sequence>MGRPSVAAERRTQIIEATLRCLETRGFAGTTLDRIAEEAGMARGHVRHFAGNRDDLLVDAARTFYFGFGDEIPAEPSILPEGTASVGDALAYLFDGFAEQTPDNAVALALIEAARSVEPIRPILVAAYVGTQSALERLLASAAPAAAPALRAQVAYGILSLALGNVFMGDVEVSAERTALARAAADHLIASLRS</sequence>
<keyword evidence="2 4" id="KW-0238">DNA-binding</keyword>
<protein>
    <submittedName>
        <fullName evidence="6">TetR/AcrR family transcriptional regulator</fullName>
    </submittedName>
</protein>
<dbReference type="PROSITE" id="PS50977">
    <property type="entry name" value="HTH_TETR_2"/>
    <property type="match status" value="1"/>
</dbReference>
<evidence type="ECO:0000313" key="7">
    <source>
        <dbReference type="Proteomes" id="UP001596507"/>
    </source>
</evidence>
<reference evidence="7" key="1">
    <citation type="journal article" date="2019" name="Int. J. Syst. Evol. Microbiol.">
        <title>The Global Catalogue of Microorganisms (GCM) 10K type strain sequencing project: providing services to taxonomists for standard genome sequencing and annotation.</title>
        <authorList>
            <consortium name="The Broad Institute Genomics Platform"/>
            <consortium name="The Broad Institute Genome Sequencing Center for Infectious Disease"/>
            <person name="Wu L."/>
            <person name="Ma J."/>
        </authorList>
    </citation>
    <scope>NUCLEOTIDE SEQUENCE [LARGE SCALE GENOMIC DNA]</scope>
    <source>
        <strain evidence="7">CGMCC 1.15772</strain>
    </source>
</reference>
<dbReference type="InterPro" id="IPR001647">
    <property type="entry name" value="HTH_TetR"/>
</dbReference>
<feature type="domain" description="HTH tetR-type" evidence="5">
    <location>
        <begin position="8"/>
        <end position="68"/>
    </location>
</feature>
<evidence type="ECO:0000256" key="4">
    <source>
        <dbReference type="PROSITE-ProRule" id="PRU00335"/>
    </source>
</evidence>
<evidence type="ECO:0000256" key="3">
    <source>
        <dbReference type="ARBA" id="ARBA00023163"/>
    </source>
</evidence>
<evidence type="ECO:0000256" key="2">
    <source>
        <dbReference type="ARBA" id="ARBA00023125"/>
    </source>
</evidence>
<dbReference type="InterPro" id="IPR009057">
    <property type="entry name" value="Homeodomain-like_sf"/>
</dbReference>
<organism evidence="6 7">
    <name type="scientific">Microbacterium fluvii</name>
    <dbReference type="NCBI Taxonomy" id="415215"/>
    <lineage>
        <taxon>Bacteria</taxon>
        <taxon>Bacillati</taxon>
        <taxon>Actinomycetota</taxon>
        <taxon>Actinomycetes</taxon>
        <taxon>Micrococcales</taxon>
        <taxon>Microbacteriaceae</taxon>
        <taxon>Microbacterium</taxon>
    </lineage>
</organism>
<gene>
    <name evidence="6" type="ORF">ACFQRL_11190</name>
</gene>
<dbReference type="SUPFAM" id="SSF46689">
    <property type="entry name" value="Homeodomain-like"/>
    <property type="match status" value="1"/>
</dbReference>
<dbReference type="EMBL" id="JBHTBE010000002">
    <property type="protein sequence ID" value="MFC7269526.1"/>
    <property type="molecule type" value="Genomic_DNA"/>
</dbReference>
<dbReference type="Gene3D" id="1.10.357.10">
    <property type="entry name" value="Tetracycline Repressor, domain 2"/>
    <property type="match status" value="1"/>
</dbReference>
<dbReference type="InterPro" id="IPR050109">
    <property type="entry name" value="HTH-type_TetR-like_transc_reg"/>
</dbReference>
<evidence type="ECO:0000256" key="1">
    <source>
        <dbReference type="ARBA" id="ARBA00023015"/>
    </source>
</evidence>
<dbReference type="Pfam" id="PF00440">
    <property type="entry name" value="TetR_N"/>
    <property type="match status" value="1"/>
</dbReference>
<keyword evidence="3" id="KW-0804">Transcription</keyword>
<accession>A0ABW2HG13</accession>
<dbReference type="RefSeq" id="WP_262874441.1">
    <property type="nucleotide sequence ID" value="NZ_BAABKW010000004.1"/>
</dbReference>
<keyword evidence="7" id="KW-1185">Reference proteome</keyword>
<evidence type="ECO:0000259" key="5">
    <source>
        <dbReference type="PROSITE" id="PS50977"/>
    </source>
</evidence>